<reference evidence="1" key="1">
    <citation type="submission" date="2021-06" db="EMBL/GenBank/DDBJ databases">
        <title>Comparative genomics, transcriptomics and evolutionary studies reveal genomic signatures of adaptation to plant cell wall in hemibiotrophic fungi.</title>
        <authorList>
            <consortium name="DOE Joint Genome Institute"/>
            <person name="Baroncelli R."/>
            <person name="Diaz J.F."/>
            <person name="Benocci T."/>
            <person name="Peng M."/>
            <person name="Battaglia E."/>
            <person name="Haridas S."/>
            <person name="Andreopoulos W."/>
            <person name="Labutti K."/>
            <person name="Pangilinan J."/>
            <person name="Floch G.L."/>
            <person name="Makela M.R."/>
            <person name="Henrissat B."/>
            <person name="Grigoriev I.V."/>
            <person name="Crouch J.A."/>
            <person name="De Vries R.P."/>
            <person name="Sukno S.A."/>
            <person name="Thon M.R."/>
        </authorList>
    </citation>
    <scope>NUCLEOTIDE SEQUENCE</scope>
    <source>
        <strain evidence="1">CBS 125086</strain>
    </source>
</reference>
<dbReference type="GeneID" id="85443545"/>
<evidence type="ECO:0000313" key="1">
    <source>
        <dbReference type="EMBL" id="KAK1569388.1"/>
    </source>
</evidence>
<name>A0AAD8UYX8_9PEZI</name>
<dbReference type="EMBL" id="JAHLJV010000137">
    <property type="protein sequence ID" value="KAK1569388.1"/>
    <property type="molecule type" value="Genomic_DNA"/>
</dbReference>
<accession>A0AAD8UYX8</accession>
<protein>
    <submittedName>
        <fullName evidence="1">Uncharacterized protein</fullName>
    </submittedName>
</protein>
<dbReference type="Proteomes" id="UP001230504">
    <property type="component" value="Unassembled WGS sequence"/>
</dbReference>
<comment type="caution">
    <text evidence="1">The sequence shown here is derived from an EMBL/GenBank/DDBJ whole genome shotgun (WGS) entry which is preliminary data.</text>
</comment>
<keyword evidence="2" id="KW-1185">Reference proteome</keyword>
<evidence type="ECO:0000313" key="2">
    <source>
        <dbReference type="Proteomes" id="UP001230504"/>
    </source>
</evidence>
<organism evidence="1 2">
    <name type="scientific">Colletotrichum navitas</name>
    <dbReference type="NCBI Taxonomy" id="681940"/>
    <lineage>
        <taxon>Eukaryota</taxon>
        <taxon>Fungi</taxon>
        <taxon>Dikarya</taxon>
        <taxon>Ascomycota</taxon>
        <taxon>Pezizomycotina</taxon>
        <taxon>Sordariomycetes</taxon>
        <taxon>Hypocreomycetidae</taxon>
        <taxon>Glomerellales</taxon>
        <taxon>Glomerellaceae</taxon>
        <taxon>Colletotrichum</taxon>
        <taxon>Colletotrichum graminicola species complex</taxon>
    </lineage>
</organism>
<dbReference type="AlphaFoldDB" id="A0AAD8UYX8"/>
<dbReference type="RefSeq" id="XP_060407634.1">
    <property type="nucleotide sequence ID" value="XM_060559305.1"/>
</dbReference>
<sequence>MHRIACSLLVAGVKIPKLALSLFTYSLFNQRLRSLQHSDYSCISLLNNLNSSILELFSFGSTSNLTVYSTDSLPSTCVSLLHSLPWLP</sequence>
<gene>
    <name evidence="1" type="ORF">LY79DRAFT_572012</name>
</gene>
<proteinExistence type="predicted"/>